<feature type="region of interest" description="Disordered" evidence="1">
    <location>
        <begin position="166"/>
        <end position="190"/>
    </location>
</feature>
<reference evidence="2" key="1">
    <citation type="submission" date="2018-11" db="EMBL/GenBank/DDBJ databases">
        <authorList>
            <consortium name="Pathogen Informatics"/>
        </authorList>
    </citation>
    <scope>NUCLEOTIDE SEQUENCE</scope>
</reference>
<feature type="compositionally biased region" description="Polar residues" evidence="1">
    <location>
        <begin position="174"/>
        <end position="190"/>
    </location>
</feature>
<feature type="region of interest" description="Disordered" evidence="1">
    <location>
        <begin position="85"/>
        <end position="117"/>
    </location>
</feature>
<name>A0A3S5B3C0_9PLAT</name>
<protein>
    <submittedName>
        <fullName evidence="2">Uncharacterized protein</fullName>
    </submittedName>
</protein>
<dbReference type="Proteomes" id="UP000784294">
    <property type="component" value="Unassembled WGS sequence"/>
</dbReference>
<sequence>MGGVPMWSASLNSPSAVFASPSLAAAISTPTASPTCDSTSIPNILASPWDNEDSYTQHIFPASPIPSTSTLTVNANMSPTLGPSTLSVSAASASLPSPPSSSLSSASSSSSSSSSSSCFPNFNSTLETTKTTAALTSNHGSAVFFHTTKSLTDNFTPVASGLLPASNPVAPASTAETPEASGTHSGQPRSLLQSPATAIFNYPDWSCHSLSGAYDNRYPSDSVYPSGIATEIAAYAARSWRPGPFKGYPSDLKRVNSAEDTHQFAGQTESARGKLSRLGTEVEAADLFRCLGPTEHTTKNGSTVHERVHFGGELGRRICMVPSKQGYMKT</sequence>
<keyword evidence="3" id="KW-1185">Reference proteome</keyword>
<accession>A0A3S5B3C0</accession>
<organism evidence="2 3">
    <name type="scientific">Protopolystoma xenopodis</name>
    <dbReference type="NCBI Taxonomy" id="117903"/>
    <lineage>
        <taxon>Eukaryota</taxon>
        <taxon>Metazoa</taxon>
        <taxon>Spiralia</taxon>
        <taxon>Lophotrochozoa</taxon>
        <taxon>Platyhelminthes</taxon>
        <taxon>Monogenea</taxon>
        <taxon>Polyopisthocotylea</taxon>
        <taxon>Polystomatidea</taxon>
        <taxon>Polystomatidae</taxon>
        <taxon>Protopolystoma</taxon>
    </lineage>
</organism>
<dbReference type="EMBL" id="CAAALY010260611">
    <property type="protein sequence ID" value="VEL39250.1"/>
    <property type="molecule type" value="Genomic_DNA"/>
</dbReference>
<gene>
    <name evidence="2" type="ORF">PXEA_LOCUS32690</name>
</gene>
<dbReference type="AlphaFoldDB" id="A0A3S5B3C0"/>
<proteinExistence type="predicted"/>
<evidence type="ECO:0000313" key="2">
    <source>
        <dbReference type="EMBL" id="VEL39250.1"/>
    </source>
</evidence>
<evidence type="ECO:0000313" key="3">
    <source>
        <dbReference type="Proteomes" id="UP000784294"/>
    </source>
</evidence>
<comment type="caution">
    <text evidence="2">The sequence shown here is derived from an EMBL/GenBank/DDBJ whole genome shotgun (WGS) entry which is preliminary data.</text>
</comment>
<evidence type="ECO:0000256" key="1">
    <source>
        <dbReference type="SAM" id="MobiDB-lite"/>
    </source>
</evidence>